<evidence type="ECO:0000313" key="1">
    <source>
        <dbReference type="EMBL" id="DAE05102.1"/>
    </source>
</evidence>
<sequence length="30" mass="3792">MDGSHQNRSTVRPRTWYSRWKRLLNFIRTE</sequence>
<proteinExistence type="predicted"/>
<name>A0A8S5PDE6_9CAUD</name>
<dbReference type="EMBL" id="BK015403">
    <property type="protein sequence ID" value="DAE05102.1"/>
    <property type="molecule type" value="Genomic_DNA"/>
</dbReference>
<organism evidence="1">
    <name type="scientific">Siphoviridae sp. ctvNP11</name>
    <dbReference type="NCBI Taxonomy" id="2825721"/>
    <lineage>
        <taxon>Viruses</taxon>
        <taxon>Duplodnaviria</taxon>
        <taxon>Heunggongvirae</taxon>
        <taxon>Uroviricota</taxon>
        <taxon>Caudoviricetes</taxon>
    </lineage>
</organism>
<accession>A0A8S5PDE6</accession>
<reference evidence="1" key="1">
    <citation type="journal article" date="2021" name="Proc. Natl. Acad. Sci. U.S.A.">
        <title>A Catalog of Tens of Thousands of Viruses from Human Metagenomes Reveals Hidden Associations with Chronic Diseases.</title>
        <authorList>
            <person name="Tisza M.J."/>
            <person name="Buck C.B."/>
        </authorList>
    </citation>
    <scope>NUCLEOTIDE SEQUENCE</scope>
    <source>
        <strain evidence="1">CtvNP11</strain>
    </source>
</reference>
<protein>
    <submittedName>
        <fullName evidence="1">Uncharacterized protein</fullName>
    </submittedName>
</protein>